<dbReference type="AlphaFoldDB" id="A0A2X2IV59"/>
<accession>A0A2X2IV59</accession>
<keyword evidence="1 4" id="KW-0808">Transferase</keyword>
<dbReference type="PANTHER" id="PTHR34069">
    <property type="entry name" value="3-OXOACYL-[ACYL-CARRIER-PROTEIN] SYNTHASE 3"/>
    <property type="match status" value="1"/>
</dbReference>
<proteinExistence type="predicted"/>
<evidence type="ECO:0000313" key="5">
    <source>
        <dbReference type="Proteomes" id="UP000251241"/>
    </source>
</evidence>
<dbReference type="EC" id="2.3.1.180" evidence="4"/>
<protein>
    <submittedName>
        <fullName evidence="4">3-oxoacyl-[acyl-carrier-protein] synthase 3</fullName>
        <ecNumber evidence="4">2.3.1.180</ecNumber>
    </submittedName>
</protein>
<reference evidence="4 5" key="1">
    <citation type="submission" date="2018-06" db="EMBL/GenBank/DDBJ databases">
        <authorList>
            <consortium name="Pathogen Informatics"/>
            <person name="Doyle S."/>
        </authorList>
    </citation>
    <scope>NUCLEOTIDE SEQUENCE [LARGE SCALE GENOMIC DNA]</scope>
    <source>
        <strain evidence="4 5">NCTC11343</strain>
    </source>
</reference>
<dbReference type="GO" id="GO:0044550">
    <property type="term" value="P:secondary metabolite biosynthetic process"/>
    <property type="evidence" value="ECO:0007669"/>
    <property type="project" value="TreeGrafter"/>
</dbReference>
<dbReference type="InterPro" id="IPR016039">
    <property type="entry name" value="Thiolase-like"/>
</dbReference>
<dbReference type="Proteomes" id="UP000251241">
    <property type="component" value="Unassembled WGS sequence"/>
</dbReference>
<evidence type="ECO:0000256" key="1">
    <source>
        <dbReference type="ARBA" id="ARBA00022679"/>
    </source>
</evidence>
<organism evidence="4 5">
    <name type="scientific">Sphingobacterium multivorum</name>
    <dbReference type="NCBI Taxonomy" id="28454"/>
    <lineage>
        <taxon>Bacteria</taxon>
        <taxon>Pseudomonadati</taxon>
        <taxon>Bacteroidota</taxon>
        <taxon>Sphingobacteriia</taxon>
        <taxon>Sphingobacteriales</taxon>
        <taxon>Sphingobacteriaceae</taxon>
        <taxon>Sphingobacterium</taxon>
    </lineage>
</organism>
<evidence type="ECO:0000256" key="2">
    <source>
        <dbReference type="ARBA" id="ARBA00023315"/>
    </source>
</evidence>
<feature type="domain" description="Beta-ketoacyl-[acyl-carrier-protein] synthase III C-terminal" evidence="3">
    <location>
        <begin position="6"/>
        <end position="91"/>
    </location>
</feature>
<keyword evidence="2 4" id="KW-0012">Acyltransferase</keyword>
<dbReference type="Pfam" id="PF08541">
    <property type="entry name" value="ACP_syn_III_C"/>
    <property type="match status" value="1"/>
</dbReference>
<dbReference type="SUPFAM" id="SSF53901">
    <property type="entry name" value="Thiolase-like"/>
    <property type="match status" value="1"/>
</dbReference>
<evidence type="ECO:0000313" key="4">
    <source>
        <dbReference type="EMBL" id="SPZ84041.1"/>
    </source>
</evidence>
<dbReference type="EMBL" id="UAUU01000002">
    <property type="protein sequence ID" value="SPZ84041.1"/>
    <property type="molecule type" value="Genomic_DNA"/>
</dbReference>
<evidence type="ECO:0000259" key="3">
    <source>
        <dbReference type="Pfam" id="PF08541"/>
    </source>
</evidence>
<gene>
    <name evidence="4" type="primary">fabH_3</name>
    <name evidence="4" type="ORF">NCTC11343_00571</name>
</gene>
<sequence length="93" mass="10611">MRLWSKNNLKSEDIAWLVPHQANKRIIDATAERVGLPEEKVMVNIQKYGNTTSGTIPLCLWEWESQLKKGDNLILAAFGGGFTWGSIYLKWAY</sequence>
<dbReference type="Gene3D" id="3.40.47.10">
    <property type="match status" value="1"/>
</dbReference>
<name>A0A2X2IV59_SPHMU</name>
<dbReference type="InterPro" id="IPR013747">
    <property type="entry name" value="ACP_syn_III_C"/>
</dbReference>
<dbReference type="PANTHER" id="PTHR34069:SF2">
    <property type="entry name" value="BETA-KETOACYL-[ACYL-CARRIER-PROTEIN] SYNTHASE III"/>
    <property type="match status" value="1"/>
</dbReference>
<dbReference type="GO" id="GO:0033818">
    <property type="term" value="F:beta-ketoacyl-acyl-carrier-protein synthase III activity"/>
    <property type="evidence" value="ECO:0007669"/>
    <property type="project" value="UniProtKB-EC"/>
</dbReference>